<accession>A0ABP6AMN0</accession>
<reference evidence="2" key="1">
    <citation type="journal article" date="2019" name="Int. J. Syst. Evol. Microbiol.">
        <title>The Global Catalogue of Microorganisms (GCM) 10K type strain sequencing project: providing services to taxonomists for standard genome sequencing and annotation.</title>
        <authorList>
            <consortium name="The Broad Institute Genomics Platform"/>
            <consortium name="The Broad Institute Genome Sequencing Center for Infectious Disease"/>
            <person name="Wu L."/>
            <person name="Ma J."/>
        </authorList>
    </citation>
    <scope>NUCLEOTIDE SEQUENCE [LARGE SCALE GENOMIC DNA]</scope>
    <source>
        <strain evidence="2">JCM 5062</strain>
    </source>
</reference>
<gene>
    <name evidence="1" type="ORF">GCM10010393_59830</name>
</gene>
<dbReference type="Proteomes" id="UP001499942">
    <property type="component" value="Unassembled WGS sequence"/>
</dbReference>
<name>A0ABP6AMN0_9ACTN</name>
<evidence type="ECO:0000313" key="2">
    <source>
        <dbReference type="Proteomes" id="UP001499942"/>
    </source>
</evidence>
<sequence length="224" mass="24159">MYFVSSNVNDFGPNGKLYPDMADEVNVAGVSVEYLTNLDEALSRISRREDLAHDDKGLAGRVTAATTTQALWSFIVESMEGQQVAGAVVDFDDEDPFVEWESAWFEYQVRMMEVASWSDEASYVVGTADGPGSPVRTLAATVSILVGGEARRWTRRVGTGDLEPVAFAIDLRLLFGPGSISVASASEPRSFTAAEGDAATAMAVRLCAGHGYSVPQLLQHQEEL</sequence>
<proteinExistence type="predicted"/>
<dbReference type="RefSeq" id="WP_344367000.1">
    <property type="nucleotide sequence ID" value="NZ_BAAASR010000051.1"/>
</dbReference>
<organism evidence="1 2">
    <name type="scientific">Streptomyces gobitricini</name>
    <dbReference type="NCBI Taxonomy" id="68211"/>
    <lineage>
        <taxon>Bacteria</taxon>
        <taxon>Bacillati</taxon>
        <taxon>Actinomycetota</taxon>
        <taxon>Actinomycetes</taxon>
        <taxon>Kitasatosporales</taxon>
        <taxon>Streptomycetaceae</taxon>
        <taxon>Streptomyces</taxon>
    </lineage>
</organism>
<keyword evidence="2" id="KW-1185">Reference proteome</keyword>
<comment type="caution">
    <text evidence="1">The sequence shown here is derived from an EMBL/GenBank/DDBJ whole genome shotgun (WGS) entry which is preliminary data.</text>
</comment>
<dbReference type="EMBL" id="BAAASR010000051">
    <property type="protein sequence ID" value="GAA2518880.1"/>
    <property type="molecule type" value="Genomic_DNA"/>
</dbReference>
<protein>
    <submittedName>
        <fullName evidence="1">Uncharacterized protein</fullName>
    </submittedName>
</protein>
<evidence type="ECO:0000313" key="1">
    <source>
        <dbReference type="EMBL" id="GAA2518880.1"/>
    </source>
</evidence>